<gene>
    <name evidence="1" type="ORF">POPTR_018G039901v4</name>
</gene>
<proteinExistence type="predicted"/>
<comment type="caution">
    <text evidence="1">The sequence shown here is derived from an EMBL/GenBank/DDBJ whole genome shotgun (WGS) entry which is preliminary data.</text>
</comment>
<name>A0ACC0RNE6_POPTR</name>
<evidence type="ECO:0000313" key="1">
    <source>
        <dbReference type="EMBL" id="KAI9378131.1"/>
    </source>
</evidence>
<dbReference type="Proteomes" id="UP000006729">
    <property type="component" value="Chromosome 18"/>
</dbReference>
<sequence>MASIRRTLSPVPRAGTLLNGEACQVASPLSKSSYSQSYPSSGGLLPSIFGPSDSQAFVYGVFSPRSSRPLERSKPEGQVWKRALSHFFVCFVIGVLLD</sequence>
<protein>
    <submittedName>
        <fullName evidence="1">Uncharacterized protein</fullName>
    </submittedName>
</protein>
<organism evidence="1 2">
    <name type="scientific">Populus trichocarpa</name>
    <name type="common">Western balsam poplar</name>
    <name type="synonym">Populus balsamifera subsp. trichocarpa</name>
    <dbReference type="NCBI Taxonomy" id="3694"/>
    <lineage>
        <taxon>Eukaryota</taxon>
        <taxon>Viridiplantae</taxon>
        <taxon>Streptophyta</taxon>
        <taxon>Embryophyta</taxon>
        <taxon>Tracheophyta</taxon>
        <taxon>Spermatophyta</taxon>
        <taxon>Magnoliopsida</taxon>
        <taxon>eudicotyledons</taxon>
        <taxon>Gunneridae</taxon>
        <taxon>Pentapetalae</taxon>
        <taxon>rosids</taxon>
        <taxon>fabids</taxon>
        <taxon>Malpighiales</taxon>
        <taxon>Salicaceae</taxon>
        <taxon>Saliceae</taxon>
        <taxon>Populus</taxon>
    </lineage>
</organism>
<dbReference type="EMBL" id="CM009307">
    <property type="protein sequence ID" value="KAI9378131.1"/>
    <property type="molecule type" value="Genomic_DNA"/>
</dbReference>
<accession>A0ACC0RNE6</accession>
<keyword evidence="2" id="KW-1185">Reference proteome</keyword>
<reference evidence="1 2" key="1">
    <citation type="journal article" date="2006" name="Science">
        <title>The genome of black cottonwood, Populus trichocarpa (Torr. &amp; Gray).</title>
        <authorList>
            <person name="Tuskan G.A."/>
            <person name="Difazio S."/>
            <person name="Jansson S."/>
            <person name="Bohlmann J."/>
            <person name="Grigoriev I."/>
            <person name="Hellsten U."/>
            <person name="Putnam N."/>
            <person name="Ralph S."/>
            <person name="Rombauts S."/>
            <person name="Salamov A."/>
            <person name="Schein J."/>
            <person name="Sterck L."/>
            <person name="Aerts A."/>
            <person name="Bhalerao R.R."/>
            <person name="Bhalerao R.P."/>
            <person name="Blaudez D."/>
            <person name="Boerjan W."/>
            <person name="Brun A."/>
            <person name="Brunner A."/>
            <person name="Busov V."/>
            <person name="Campbell M."/>
            <person name="Carlson J."/>
            <person name="Chalot M."/>
            <person name="Chapman J."/>
            <person name="Chen G.L."/>
            <person name="Cooper D."/>
            <person name="Coutinho P.M."/>
            <person name="Couturier J."/>
            <person name="Covert S."/>
            <person name="Cronk Q."/>
            <person name="Cunningham R."/>
            <person name="Davis J."/>
            <person name="Degroeve S."/>
            <person name="Dejardin A."/>
            <person name="Depamphilis C."/>
            <person name="Detter J."/>
            <person name="Dirks B."/>
            <person name="Dubchak I."/>
            <person name="Duplessis S."/>
            <person name="Ehlting J."/>
            <person name="Ellis B."/>
            <person name="Gendler K."/>
            <person name="Goodstein D."/>
            <person name="Gribskov M."/>
            <person name="Grimwood J."/>
            <person name="Groover A."/>
            <person name="Gunter L."/>
            <person name="Hamberger B."/>
            <person name="Heinze B."/>
            <person name="Helariutta Y."/>
            <person name="Henrissat B."/>
            <person name="Holligan D."/>
            <person name="Holt R."/>
            <person name="Huang W."/>
            <person name="Islam-Faridi N."/>
            <person name="Jones S."/>
            <person name="Jones-Rhoades M."/>
            <person name="Jorgensen R."/>
            <person name="Joshi C."/>
            <person name="Kangasjarvi J."/>
            <person name="Karlsson J."/>
            <person name="Kelleher C."/>
            <person name="Kirkpatrick R."/>
            <person name="Kirst M."/>
            <person name="Kohler A."/>
            <person name="Kalluri U."/>
            <person name="Larimer F."/>
            <person name="Leebens-Mack J."/>
            <person name="Leple J.C."/>
            <person name="Locascio P."/>
            <person name="Lou Y."/>
            <person name="Lucas S."/>
            <person name="Martin F."/>
            <person name="Montanini B."/>
            <person name="Napoli C."/>
            <person name="Nelson D.R."/>
            <person name="Nelson C."/>
            <person name="Nieminen K."/>
            <person name="Nilsson O."/>
            <person name="Pereda V."/>
            <person name="Peter G."/>
            <person name="Philippe R."/>
            <person name="Pilate G."/>
            <person name="Poliakov A."/>
            <person name="Razumovskaya J."/>
            <person name="Richardson P."/>
            <person name="Rinaldi C."/>
            <person name="Ritland K."/>
            <person name="Rouze P."/>
            <person name="Ryaboy D."/>
            <person name="Schmutz J."/>
            <person name="Schrader J."/>
            <person name="Segerman B."/>
            <person name="Shin H."/>
            <person name="Siddiqui A."/>
            <person name="Sterky F."/>
            <person name="Terry A."/>
            <person name="Tsai C.J."/>
            <person name="Uberbacher E."/>
            <person name="Unneberg P."/>
            <person name="Vahala J."/>
            <person name="Wall K."/>
            <person name="Wessler S."/>
            <person name="Yang G."/>
            <person name="Yin T."/>
            <person name="Douglas C."/>
            <person name="Marra M."/>
            <person name="Sandberg G."/>
            <person name="Van de Peer Y."/>
            <person name="Rokhsar D."/>
        </authorList>
    </citation>
    <scope>NUCLEOTIDE SEQUENCE [LARGE SCALE GENOMIC DNA]</scope>
    <source>
        <strain evidence="2">cv. Nisqually</strain>
    </source>
</reference>
<evidence type="ECO:0000313" key="2">
    <source>
        <dbReference type="Proteomes" id="UP000006729"/>
    </source>
</evidence>